<organism evidence="1 2">
    <name type="scientific">Candidatus Berkelbacteria bacterium CG_4_9_14_3_um_filter_39_23</name>
    <dbReference type="NCBI Taxonomy" id="1974508"/>
    <lineage>
        <taxon>Bacteria</taxon>
        <taxon>Candidatus Berkelbacteria</taxon>
    </lineage>
</organism>
<protein>
    <submittedName>
        <fullName evidence="1">Uncharacterized protein</fullName>
    </submittedName>
</protein>
<dbReference type="EMBL" id="PFTZ01000047">
    <property type="protein sequence ID" value="PJB51566.1"/>
    <property type="molecule type" value="Genomic_DNA"/>
</dbReference>
<accession>A0A2M8C5W5</accession>
<dbReference type="AlphaFoldDB" id="A0A2M8C5W5"/>
<reference evidence="2" key="1">
    <citation type="submission" date="2017-09" db="EMBL/GenBank/DDBJ databases">
        <title>Depth-based differentiation of microbial function through sediment-hosted aquifers and enrichment of novel symbionts in the deep terrestrial subsurface.</title>
        <authorList>
            <person name="Probst A.J."/>
            <person name="Ladd B."/>
            <person name="Jarett J.K."/>
            <person name="Geller-Mcgrath D.E."/>
            <person name="Sieber C.M.K."/>
            <person name="Emerson J.B."/>
            <person name="Anantharaman K."/>
            <person name="Thomas B.C."/>
            <person name="Malmstrom R."/>
            <person name="Stieglmeier M."/>
            <person name="Klingl A."/>
            <person name="Woyke T."/>
            <person name="Ryan C.M."/>
            <person name="Banfield J.F."/>
        </authorList>
    </citation>
    <scope>NUCLEOTIDE SEQUENCE [LARGE SCALE GENOMIC DNA]</scope>
</reference>
<comment type="caution">
    <text evidence="1">The sequence shown here is derived from an EMBL/GenBank/DDBJ whole genome shotgun (WGS) entry which is preliminary data.</text>
</comment>
<name>A0A2M8C5W5_9BACT</name>
<evidence type="ECO:0000313" key="2">
    <source>
        <dbReference type="Proteomes" id="UP000229421"/>
    </source>
</evidence>
<evidence type="ECO:0000313" key="1">
    <source>
        <dbReference type="EMBL" id="PJB51566.1"/>
    </source>
</evidence>
<dbReference type="Proteomes" id="UP000229421">
    <property type="component" value="Unassembled WGS sequence"/>
</dbReference>
<gene>
    <name evidence="1" type="ORF">CO101_01730</name>
</gene>
<proteinExistence type="predicted"/>
<sequence>MSPSICDFYPFGKIGKNLAVIIISLSLTIQAEPNFPARIVQNNTETIISITIPSPARQLSPAPAPVVM</sequence>